<dbReference type="InterPro" id="IPR001977">
    <property type="entry name" value="Depp_CoAkinase"/>
</dbReference>
<evidence type="ECO:0000256" key="4">
    <source>
        <dbReference type="ARBA" id="ARBA00022993"/>
    </source>
</evidence>
<evidence type="ECO:0000256" key="1">
    <source>
        <dbReference type="ARBA" id="ARBA00009018"/>
    </source>
</evidence>
<keyword evidence="8" id="KW-1185">Reference proteome</keyword>
<dbReference type="RefSeq" id="WP_331255202.1">
    <property type="nucleotide sequence ID" value="NZ_CP133270.1"/>
</dbReference>
<protein>
    <recommendedName>
        <fullName evidence="5 6">Dephospho-CoA kinase</fullName>
        <ecNumber evidence="5 6">2.7.1.24</ecNumber>
    </recommendedName>
    <alternativeName>
        <fullName evidence="5">Dephosphocoenzyme A kinase</fullName>
    </alternativeName>
</protein>
<keyword evidence="3 5" id="KW-0067">ATP-binding</keyword>
<dbReference type="Pfam" id="PF01121">
    <property type="entry name" value="CoaE"/>
    <property type="match status" value="1"/>
</dbReference>
<dbReference type="EMBL" id="CP133270">
    <property type="protein sequence ID" value="WVX66319.1"/>
    <property type="molecule type" value="Genomic_DNA"/>
</dbReference>
<name>A0ABZ2C1D8_9PROT</name>
<comment type="similarity">
    <text evidence="1 5">Belongs to the CoaE family.</text>
</comment>
<dbReference type="CDD" id="cd02022">
    <property type="entry name" value="DPCK"/>
    <property type="match status" value="1"/>
</dbReference>
<dbReference type="HAMAP" id="MF_00376">
    <property type="entry name" value="Dephospho_CoA_kinase"/>
    <property type="match status" value="1"/>
</dbReference>
<dbReference type="GO" id="GO:0016301">
    <property type="term" value="F:kinase activity"/>
    <property type="evidence" value="ECO:0007669"/>
    <property type="project" value="UniProtKB-KW"/>
</dbReference>
<dbReference type="PANTHER" id="PTHR10695">
    <property type="entry name" value="DEPHOSPHO-COA KINASE-RELATED"/>
    <property type="match status" value="1"/>
</dbReference>
<sequence>MRILGLTGGIGAGKTTASRLLAYLKIPVHCSDQAVHKMMAHTQTVIESIKSHWPEVIQGGAVNRRALGNIVFSNEEALEILERIIFPEVYVAQRRFLKKHARLRTPWVVLDVPLLLETGAQMRMDCVTSLIAPQNMRIRRILRRPGMREGMIQGVLKRQVDDQTRRRKSDFILHSGLNCGSLLPQINVMLSRLPQKGRPHWRPGWGLAWKK</sequence>
<evidence type="ECO:0000256" key="3">
    <source>
        <dbReference type="ARBA" id="ARBA00022840"/>
    </source>
</evidence>
<keyword evidence="5" id="KW-0963">Cytoplasm</keyword>
<dbReference type="PANTHER" id="PTHR10695:SF46">
    <property type="entry name" value="BIFUNCTIONAL COENZYME A SYNTHASE-RELATED"/>
    <property type="match status" value="1"/>
</dbReference>
<dbReference type="NCBIfam" id="TIGR00152">
    <property type="entry name" value="dephospho-CoA kinase"/>
    <property type="match status" value="1"/>
</dbReference>
<dbReference type="PROSITE" id="PS51219">
    <property type="entry name" value="DPCK"/>
    <property type="match status" value="1"/>
</dbReference>
<keyword evidence="2 5" id="KW-0547">Nucleotide-binding</keyword>
<dbReference type="Gene3D" id="3.40.50.300">
    <property type="entry name" value="P-loop containing nucleotide triphosphate hydrolases"/>
    <property type="match status" value="1"/>
</dbReference>
<comment type="catalytic activity">
    <reaction evidence="5">
        <text>3'-dephospho-CoA + ATP = ADP + CoA + H(+)</text>
        <dbReference type="Rhea" id="RHEA:18245"/>
        <dbReference type="ChEBI" id="CHEBI:15378"/>
        <dbReference type="ChEBI" id="CHEBI:30616"/>
        <dbReference type="ChEBI" id="CHEBI:57287"/>
        <dbReference type="ChEBI" id="CHEBI:57328"/>
        <dbReference type="ChEBI" id="CHEBI:456216"/>
        <dbReference type="EC" id="2.7.1.24"/>
    </reaction>
</comment>
<comment type="function">
    <text evidence="5">Catalyzes the phosphorylation of the 3'-hydroxyl group of dephosphocoenzyme A to form coenzyme A.</text>
</comment>
<organism evidence="7 8">
    <name type="scientific">Candidatus Bealeia paramacronuclearis</name>
    <dbReference type="NCBI Taxonomy" id="1921001"/>
    <lineage>
        <taxon>Bacteria</taxon>
        <taxon>Pseudomonadati</taxon>
        <taxon>Pseudomonadota</taxon>
        <taxon>Alphaproteobacteria</taxon>
        <taxon>Holosporales</taxon>
        <taxon>Holosporaceae</taxon>
        <taxon>Candidatus Bealeia</taxon>
    </lineage>
</organism>
<gene>
    <name evidence="5" type="primary">coaE</name>
    <name evidence="7" type="ORF">Bealeia1_00495</name>
</gene>
<comment type="subcellular location">
    <subcellularLocation>
        <location evidence="5">Cytoplasm</location>
    </subcellularLocation>
</comment>
<dbReference type="Proteomes" id="UP001330434">
    <property type="component" value="Chromosome"/>
</dbReference>
<keyword evidence="5 7" id="KW-0418">Kinase</keyword>
<keyword evidence="5" id="KW-0808">Transferase</keyword>
<dbReference type="InterPro" id="IPR027417">
    <property type="entry name" value="P-loop_NTPase"/>
</dbReference>
<evidence type="ECO:0000256" key="5">
    <source>
        <dbReference type="HAMAP-Rule" id="MF_00376"/>
    </source>
</evidence>
<keyword evidence="4 5" id="KW-0173">Coenzyme A biosynthesis</keyword>
<feature type="binding site" evidence="5">
    <location>
        <begin position="11"/>
        <end position="16"/>
    </location>
    <ligand>
        <name>ATP</name>
        <dbReference type="ChEBI" id="CHEBI:30616"/>
    </ligand>
</feature>
<evidence type="ECO:0000256" key="6">
    <source>
        <dbReference type="NCBIfam" id="TIGR00152"/>
    </source>
</evidence>
<evidence type="ECO:0000313" key="7">
    <source>
        <dbReference type="EMBL" id="WVX66319.1"/>
    </source>
</evidence>
<dbReference type="EC" id="2.7.1.24" evidence="5 6"/>
<proteinExistence type="inferred from homology"/>
<evidence type="ECO:0000256" key="2">
    <source>
        <dbReference type="ARBA" id="ARBA00022741"/>
    </source>
</evidence>
<dbReference type="SUPFAM" id="SSF52540">
    <property type="entry name" value="P-loop containing nucleoside triphosphate hydrolases"/>
    <property type="match status" value="1"/>
</dbReference>
<comment type="pathway">
    <text evidence="5">Cofactor biosynthesis; coenzyme A biosynthesis; CoA from (R)-pantothenate: step 5/5.</text>
</comment>
<accession>A0ABZ2C1D8</accession>
<evidence type="ECO:0000313" key="8">
    <source>
        <dbReference type="Proteomes" id="UP001330434"/>
    </source>
</evidence>
<reference evidence="7 8" key="1">
    <citation type="journal article" date="2024" name="Environ. Microbiol.">
        <title>Novel evolutionary insights on the interactions of the Holosporales (Alphaproteobacteria) with eukaryotic hosts from comparative genomics.</title>
        <authorList>
            <person name="Giovannini M."/>
            <person name="Petroni G."/>
            <person name="Castelli M."/>
        </authorList>
    </citation>
    <scope>NUCLEOTIDE SEQUENCE [LARGE SCALE GENOMIC DNA]</scope>
    <source>
        <strain evidence="7 8">US_Bl 15I1</strain>
    </source>
</reference>